<accession>A0A848BSE4</accession>
<keyword evidence="1" id="KW-1133">Transmembrane helix</keyword>
<name>A0A848BSE4_9FIRM</name>
<keyword evidence="1" id="KW-0812">Transmembrane</keyword>
<comment type="caution">
    <text evidence="2">The sequence shown here is derived from an EMBL/GenBank/DDBJ whole genome shotgun (WGS) entry which is preliminary data.</text>
</comment>
<dbReference type="AlphaFoldDB" id="A0A848BSE4"/>
<reference evidence="2 3" key="1">
    <citation type="submission" date="2020-04" db="EMBL/GenBank/DDBJ databases">
        <authorList>
            <person name="Hitch T.C.A."/>
            <person name="Wylensek D."/>
            <person name="Clavel T."/>
        </authorList>
    </citation>
    <scope>NUCLEOTIDE SEQUENCE [LARGE SCALE GENOMIC DNA]</scope>
    <source>
        <strain evidence="2 3">Oil-RF-744-FAT-WT-6-1</strain>
    </source>
</reference>
<evidence type="ECO:0000256" key="1">
    <source>
        <dbReference type="SAM" id="Phobius"/>
    </source>
</evidence>
<feature type="transmembrane region" description="Helical" evidence="1">
    <location>
        <begin position="392"/>
        <end position="425"/>
    </location>
</feature>
<feature type="transmembrane region" description="Helical" evidence="1">
    <location>
        <begin position="361"/>
        <end position="380"/>
    </location>
</feature>
<dbReference type="EMBL" id="JABAFG010000028">
    <property type="protein sequence ID" value="NME29281.1"/>
    <property type="molecule type" value="Genomic_DNA"/>
</dbReference>
<protein>
    <submittedName>
        <fullName evidence="2">Uncharacterized protein</fullName>
    </submittedName>
</protein>
<dbReference type="Proteomes" id="UP000591071">
    <property type="component" value="Unassembled WGS sequence"/>
</dbReference>
<evidence type="ECO:0000313" key="2">
    <source>
        <dbReference type="EMBL" id="NME29281.1"/>
    </source>
</evidence>
<gene>
    <name evidence="2" type="ORF">HF872_11745</name>
</gene>
<keyword evidence="1" id="KW-0472">Membrane</keyword>
<feature type="transmembrane region" description="Helical" evidence="1">
    <location>
        <begin position="437"/>
        <end position="456"/>
    </location>
</feature>
<dbReference type="RefSeq" id="WP_170088070.1">
    <property type="nucleotide sequence ID" value="NZ_JABAFG010000028.1"/>
</dbReference>
<sequence>MTAYGQSEYASRTALLSSRDVRVMTQGILKNMDTGLLTKETLQKKAEELLVSADDYWMAYGLAALICWLADDRVKAQQALQRALQADDQKTSLFFFLLSLREERDHAADVWLARYLGQQDGSSLAEHFQYCMEAYTDGLMNMSGSRHVEGRLNDWKSEQCQDARLIQQQIQTWHDWFDKERSSVTLNEDEQFKLLKKAPKASVEELLQGAHLPGKALDDLQKLMDDDEASVAKEQAKSVLLERFIEADRSEEEQPSAYKPYISWLTDWCLDDGEKAVISLRQYAIASSKDWIRSAADDAQGETVQKLPDSFEFFSNLSYEGHVDKLTFYSIDGRNERDHLSALHTIIDAWQKEELSKHRPGWTVVAMLFCIIGGGALLYYGGGWVLDNHPFMLLAGVALLCMAFAGPIGGLIVTAILAGITAFLMNAITAAYASHQYIFITACVLILAGLSFKVYYATFGIRRKLEKQFKQYAWEEESCICRCMAETADFYDYYTKGMERQQDLHAFLDGLSASDYVRRNQGSARRIRI</sequence>
<organism evidence="2 3">
    <name type="scientific">Megasphaera hexanoica</name>
    <dbReference type="NCBI Taxonomy" id="1675036"/>
    <lineage>
        <taxon>Bacteria</taxon>
        <taxon>Bacillati</taxon>
        <taxon>Bacillota</taxon>
        <taxon>Negativicutes</taxon>
        <taxon>Veillonellales</taxon>
        <taxon>Veillonellaceae</taxon>
        <taxon>Megasphaera</taxon>
    </lineage>
</organism>
<evidence type="ECO:0000313" key="3">
    <source>
        <dbReference type="Proteomes" id="UP000591071"/>
    </source>
</evidence>
<proteinExistence type="predicted"/>